<dbReference type="Proteomes" id="UP000663842">
    <property type="component" value="Unassembled WGS sequence"/>
</dbReference>
<keyword evidence="2" id="KW-0812">Transmembrane</keyword>
<protein>
    <recommendedName>
        <fullName evidence="6">Transmembrane protein</fullName>
    </recommendedName>
</protein>
<comment type="caution">
    <text evidence="4">The sequence shown here is derived from an EMBL/GenBank/DDBJ whole genome shotgun (WGS) entry which is preliminary data.</text>
</comment>
<feature type="chain" id="PRO_5032520348" description="Transmembrane protein" evidence="3">
    <location>
        <begin position="19"/>
        <end position="206"/>
    </location>
</feature>
<name>A0A819CEQ6_9BILA</name>
<evidence type="ECO:0008006" key="6">
    <source>
        <dbReference type="Google" id="ProtNLM"/>
    </source>
</evidence>
<evidence type="ECO:0000313" key="4">
    <source>
        <dbReference type="EMBL" id="CAF3817840.1"/>
    </source>
</evidence>
<feature type="signal peptide" evidence="3">
    <location>
        <begin position="1"/>
        <end position="18"/>
    </location>
</feature>
<evidence type="ECO:0000256" key="2">
    <source>
        <dbReference type="SAM" id="Phobius"/>
    </source>
</evidence>
<dbReference type="AlphaFoldDB" id="A0A819CEQ6"/>
<keyword evidence="2" id="KW-0472">Membrane</keyword>
<keyword evidence="3" id="KW-0732">Signal</keyword>
<feature type="compositionally biased region" description="Low complexity" evidence="1">
    <location>
        <begin position="187"/>
        <end position="197"/>
    </location>
</feature>
<evidence type="ECO:0000256" key="1">
    <source>
        <dbReference type="SAM" id="MobiDB-lite"/>
    </source>
</evidence>
<feature type="transmembrane region" description="Helical" evidence="2">
    <location>
        <begin position="64"/>
        <end position="88"/>
    </location>
</feature>
<evidence type="ECO:0000256" key="3">
    <source>
        <dbReference type="SAM" id="SignalP"/>
    </source>
</evidence>
<proteinExistence type="predicted"/>
<dbReference type="EMBL" id="CAJOBF010000438">
    <property type="protein sequence ID" value="CAF3817840.1"/>
    <property type="molecule type" value="Genomic_DNA"/>
</dbReference>
<gene>
    <name evidence="4" type="ORF">UXM345_LOCUS5788</name>
</gene>
<evidence type="ECO:0000313" key="5">
    <source>
        <dbReference type="Proteomes" id="UP000663842"/>
    </source>
</evidence>
<reference evidence="4" key="1">
    <citation type="submission" date="2021-02" db="EMBL/GenBank/DDBJ databases">
        <authorList>
            <person name="Nowell W R."/>
        </authorList>
    </citation>
    <scope>NUCLEOTIDE SEQUENCE</scope>
</reference>
<accession>A0A819CEQ6</accession>
<organism evidence="4 5">
    <name type="scientific">Rotaria magnacalcarata</name>
    <dbReference type="NCBI Taxonomy" id="392030"/>
    <lineage>
        <taxon>Eukaryota</taxon>
        <taxon>Metazoa</taxon>
        <taxon>Spiralia</taxon>
        <taxon>Gnathifera</taxon>
        <taxon>Rotifera</taxon>
        <taxon>Eurotatoria</taxon>
        <taxon>Bdelloidea</taxon>
        <taxon>Philodinida</taxon>
        <taxon>Philodinidae</taxon>
        <taxon>Rotaria</taxon>
    </lineage>
</organism>
<keyword evidence="2" id="KW-1133">Transmembrane helix</keyword>
<feature type="region of interest" description="Disordered" evidence="1">
    <location>
        <begin position="178"/>
        <end position="206"/>
    </location>
</feature>
<sequence length="206" mass="23334">MKIIFIYIVFFLILCIQADELDPLSDYLKGKILFAKIKSKTISTTTSTSHIVDDTFGDTLGEKIILAGIGSFVTAVTSYIFVCLYKFLRNERHFKKNWFIPKIHQYHPRHQQEHVQCAETIVELIAMGPSSSNNELVNFISNICLLCYSLIVRVLSETIPMLNALLFFTINFQQSQELPDEQKSSKKSTPSTSTSKKITAGVTDVQ</sequence>